<comment type="caution">
    <text evidence="1">The sequence shown here is derived from an EMBL/GenBank/DDBJ whole genome shotgun (WGS) entry which is preliminary data.</text>
</comment>
<protein>
    <submittedName>
        <fullName evidence="1">Uncharacterized protein</fullName>
    </submittedName>
</protein>
<proteinExistence type="predicted"/>
<gene>
    <name evidence="1" type="ORF">PSON_ATCC_30995.1.T1420132</name>
</gene>
<sequence>MWNTMDFGNKNEKIVSKTFKQFKEGKWIDLKQLLLLGVIIDAKELKFENMKMNKTYVNGQSC</sequence>
<name>A0A8S1R5L6_9CILI</name>
<dbReference type="Proteomes" id="UP000692954">
    <property type="component" value="Unassembled WGS sequence"/>
</dbReference>
<evidence type="ECO:0000313" key="1">
    <source>
        <dbReference type="EMBL" id="CAD8123118.1"/>
    </source>
</evidence>
<evidence type="ECO:0000313" key="2">
    <source>
        <dbReference type="Proteomes" id="UP000692954"/>
    </source>
</evidence>
<organism evidence="1 2">
    <name type="scientific">Paramecium sonneborni</name>
    <dbReference type="NCBI Taxonomy" id="65129"/>
    <lineage>
        <taxon>Eukaryota</taxon>
        <taxon>Sar</taxon>
        <taxon>Alveolata</taxon>
        <taxon>Ciliophora</taxon>
        <taxon>Intramacronucleata</taxon>
        <taxon>Oligohymenophorea</taxon>
        <taxon>Peniculida</taxon>
        <taxon>Parameciidae</taxon>
        <taxon>Paramecium</taxon>
    </lineage>
</organism>
<accession>A0A8S1R5L6</accession>
<keyword evidence="2" id="KW-1185">Reference proteome</keyword>
<dbReference type="EMBL" id="CAJJDN010000142">
    <property type="protein sequence ID" value="CAD8123118.1"/>
    <property type="molecule type" value="Genomic_DNA"/>
</dbReference>
<dbReference type="AlphaFoldDB" id="A0A8S1R5L6"/>
<reference evidence="1" key="1">
    <citation type="submission" date="2021-01" db="EMBL/GenBank/DDBJ databases">
        <authorList>
            <consortium name="Genoscope - CEA"/>
            <person name="William W."/>
        </authorList>
    </citation>
    <scope>NUCLEOTIDE SEQUENCE</scope>
</reference>